<dbReference type="Pfam" id="PF00001">
    <property type="entry name" value="7tm_1"/>
    <property type="match status" value="1"/>
</dbReference>
<evidence type="ECO:0000256" key="10">
    <source>
        <dbReference type="SAM" id="SignalP"/>
    </source>
</evidence>
<organism evidence="12 13">
    <name type="scientific">Saccoglossus kowalevskii</name>
    <name type="common">Acorn worm</name>
    <dbReference type="NCBI Taxonomy" id="10224"/>
    <lineage>
        <taxon>Eukaryota</taxon>
        <taxon>Metazoa</taxon>
        <taxon>Hemichordata</taxon>
        <taxon>Enteropneusta</taxon>
        <taxon>Harrimaniidae</taxon>
        <taxon>Saccoglossus</taxon>
    </lineage>
</organism>
<name>A0ABM0LVF5_SACKO</name>
<evidence type="ECO:0000256" key="8">
    <source>
        <dbReference type="SAM" id="MobiDB-lite"/>
    </source>
</evidence>
<dbReference type="Proteomes" id="UP000694865">
    <property type="component" value="Unplaced"/>
</dbReference>
<keyword evidence="5 9" id="KW-0472">Membrane</keyword>
<evidence type="ECO:0000256" key="2">
    <source>
        <dbReference type="ARBA" id="ARBA00022692"/>
    </source>
</evidence>
<dbReference type="InterPro" id="IPR017452">
    <property type="entry name" value="GPCR_Rhodpsn_7TM"/>
</dbReference>
<evidence type="ECO:0000256" key="1">
    <source>
        <dbReference type="ARBA" id="ARBA00004141"/>
    </source>
</evidence>
<keyword evidence="10" id="KW-0732">Signal</keyword>
<comment type="subcellular location">
    <subcellularLocation>
        <location evidence="1">Membrane</location>
        <topology evidence="1">Multi-pass membrane protein</topology>
    </subcellularLocation>
</comment>
<dbReference type="SUPFAM" id="SSF81321">
    <property type="entry name" value="Family A G protein-coupled receptor-like"/>
    <property type="match status" value="1"/>
</dbReference>
<feature type="domain" description="G-protein coupled receptors family 1 profile" evidence="11">
    <location>
        <begin position="1"/>
        <end position="171"/>
    </location>
</feature>
<evidence type="ECO:0000256" key="6">
    <source>
        <dbReference type="ARBA" id="ARBA00023170"/>
    </source>
</evidence>
<feature type="transmembrane region" description="Helical" evidence="9">
    <location>
        <begin position="108"/>
        <end position="128"/>
    </location>
</feature>
<evidence type="ECO:0000256" key="9">
    <source>
        <dbReference type="SAM" id="Phobius"/>
    </source>
</evidence>
<evidence type="ECO:0000256" key="4">
    <source>
        <dbReference type="ARBA" id="ARBA00023040"/>
    </source>
</evidence>
<feature type="chain" id="PRO_5047080589" evidence="10">
    <location>
        <begin position="29"/>
        <end position="242"/>
    </location>
</feature>
<dbReference type="GeneID" id="102801259"/>
<evidence type="ECO:0000256" key="5">
    <source>
        <dbReference type="ARBA" id="ARBA00023136"/>
    </source>
</evidence>
<keyword evidence="4" id="KW-0297">G-protein coupled receptor</keyword>
<evidence type="ECO:0000256" key="3">
    <source>
        <dbReference type="ARBA" id="ARBA00022989"/>
    </source>
</evidence>
<dbReference type="InterPro" id="IPR000276">
    <property type="entry name" value="GPCR_Rhodpsn"/>
</dbReference>
<dbReference type="PROSITE" id="PS50262">
    <property type="entry name" value="G_PROTEIN_RECEP_F1_2"/>
    <property type="match status" value="1"/>
</dbReference>
<evidence type="ECO:0000256" key="7">
    <source>
        <dbReference type="ARBA" id="ARBA00023224"/>
    </source>
</evidence>
<dbReference type="RefSeq" id="XP_006811746.1">
    <property type="nucleotide sequence ID" value="XM_006811683.1"/>
</dbReference>
<feature type="signal peptide" evidence="10">
    <location>
        <begin position="1"/>
        <end position="28"/>
    </location>
</feature>
<feature type="compositionally biased region" description="Polar residues" evidence="8">
    <location>
        <begin position="206"/>
        <end position="219"/>
    </location>
</feature>
<dbReference type="Gene3D" id="1.20.1070.10">
    <property type="entry name" value="Rhodopsin 7-helix transmembrane proteins"/>
    <property type="match status" value="1"/>
</dbReference>
<dbReference type="PRINTS" id="PR00237">
    <property type="entry name" value="GPCRRHODOPSN"/>
</dbReference>
<keyword evidence="7" id="KW-0807">Transducer</keyword>
<gene>
    <name evidence="13" type="primary">LOC102801259</name>
</gene>
<dbReference type="PANTHER" id="PTHR45695:SF9">
    <property type="entry name" value="LEUCOKININ RECEPTOR"/>
    <property type="match status" value="1"/>
</dbReference>
<keyword evidence="2 9" id="KW-0812">Transmembrane</keyword>
<feature type="transmembrane region" description="Helical" evidence="9">
    <location>
        <begin position="55"/>
        <end position="77"/>
    </location>
</feature>
<keyword evidence="12" id="KW-1185">Reference proteome</keyword>
<dbReference type="PANTHER" id="PTHR45695">
    <property type="entry name" value="LEUCOKININ RECEPTOR-RELATED"/>
    <property type="match status" value="1"/>
</dbReference>
<proteinExistence type="predicted"/>
<reference evidence="13" key="1">
    <citation type="submission" date="2025-08" db="UniProtKB">
        <authorList>
            <consortium name="RefSeq"/>
        </authorList>
    </citation>
    <scope>IDENTIFICATION</scope>
    <source>
        <tissue evidence="13">Testes</tissue>
    </source>
</reference>
<accession>A0ABM0LVF5</accession>
<feature type="transmembrane region" description="Helical" evidence="9">
    <location>
        <begin position="148"/>
        <end position="174"/>
    </location>
</feature>
<evidence type="ECO:0000313" key="13">
    <source>
        <dbReference type="RefSeq" id="XP_006811746.1"/>
    </source>
</evidence>
<evidence type="ECO:0000313" key="12">
    <source>
        <dbReference type="Proteomes" id="UP000694865"/>
    </source>
</evidence>
<sequence length="242" mass="27893">MATGRTKFILIFIWVLSLVISIGPLVNARVMPQESSTGEHYYQCDEQWKNDGTAIVYDVFMLCVVYVIPLGVLIWAYSVTGVILWRRTLPGNAQGDRDVSQLIAKKKIIKMLSVIVLAFALCWLPLNIFNMVITINQRYLRESVYHDVIITIYLTCFWMAMANSFLNPIIYTFLNETFREDLMRLVNCVRNGNNKRKRKDGRRRTISMSSGASHRSMNSRVTSTLLIPSWSQRKGEFVEHVV</sequence>
<evidence type="ECO:0000259" key="11">
    <source>
        <dbReference type="PROSITE" id="PS50262"/>
    </source>
</evidence>
<feature type="compositionally biased region" description="Basic residues" evidence="8">
    <location>
        <begin position="194"/>
        <end position="205"/>
    </location>
</feature>
<feature type="region of interest" description="Disordered" evidence="8">
    <location>
        <begin position="194"/>
        <end position="219"/>
    </location>
</feature>
<keyword evidence="3 9" id="KW-1133">Transmembrane helix</keyword>
<keyword evidence="6" id="KW-0675">Receptor</keyword>
<protein>
    <submittedName>
        <fullName evidence="13">Substance-K receptor-like</fullName>
    </submittedName>
</protein>